<protein>
    <submittedName>
        <fullName evidence="2">Uncharacterized protein</fullName>
    </submittedName>
</protein>
<comment type="caution">
    <text evidence="2">The sequence shown here is derived from an EMBL/GenBank/DDBJ whole genome shotgun (WGS) entry which is preliminary data.</text>
</comment>
<evidence type="ECO:0000256" key="1">
    <source>
        <dbReference type="SAM" id="MobiDB-lite"/>
    </source>
</evidence>
<gene>
    <name evidence="2" type="ORF">NDU88_006193</name>
</gene>
<sequence>MRAGRPRQMMLQATTNEAAMHTSHHRRPAREIGTRGTATSTEEKDDTPLSHAKEERKVSLNDLSVRG</sequence>
<name>A0AAV7QHD3_PLEWA</name>
<feature type="region of interest" description="Disordered" evidence="1">
    <location>
        <begin position="14"/>
        <end position="67"/>
    </location>
</feature>
<evidence type="ECO:0000313" key="2">
    <source>
        <dbReference type="EMBL" id="KAJ1139829.1"/>
    </source>
</evidence>
<dbReference type="Proteomes" id="UP001066276">
    <property type="component" value="Chromosome 6"/>
</dbReference>
<reference evidence="2" key="1">
    <citation type="journal article" date="2022" name="bioRxiv">
        <title>Sequencing and chromosome-scale assembly of the giantPleurodeles waltlgenome.</title>
        <authorList>
            <person name="Brown T."/>
            <person name="Elewa A."/>
            <person name="Iarovenko S."/>
            <person name="Subramanian E."/>
            <person name="Araus A.J."/>
            <person name="Petzold A."/>
            <person name="Susuki M."/>
            <person name="Suzuki K.-i.T."/>
            <person name="Hayashi T."/>
            <person name="Toyoda A."/>
            <person name="Oliveira C."/>
            <person name="Osipova E."/>
            <person name="Leigh N.D."/>
            <person name="Simon A."/>
            <person name="Yun M.H."/>
        </authorList>
    </citation>
    <scope>NUCLEOTIDE SEQUENCE</scope>
    <source>
        <strain evidence="2">20211129_DDA</strain>
        <tissue evidence="2">Liver</tissue>
    </source>
</reference>
<organism evidence="2 3">
    <name type="scientific">Pleurodeles waltl</name>
    <name type="common">Iberian ribbed newt</name>
    <dbReference type="NCBI Taxonomy" id="8319"/>
    <lineage>
        <taxon>Eukaryota</taxon>
        <taxon>Metazoa</taxon>
        <taxon>Chordata</taxon>
        <taxon>Craniata</taxon>
        <taxon>Vertebrata</taxon>
        <taxon>Euteleostomi</taxon>
        <taxon>Amphibia</taxon>
        <taxon>Batrachia</taxon>
        <taxon>Caudata</taxon>
        <taxon>Salamandroidea</taxon>
        <taxon>Salamandridae</taxon>
        <taxon>Pleurodelinae</taxon>
        <taxon>Pleurodeles</taxon>
    </lineage>
</organism>
<feature type="compositionally biased region" description="Basic and acidic residues" evidence="1">
    <location>
        <begin position="46"/>
        <end position="59"/>
    </location>
</feature>
<keyword evidence="3" id="KW-1185">Reference proteome</keyword>
<evidence type="ECO:0000313" key="3">
    <source>
        <dbReference type="Proteomes" id="UP001066276"/>
    </source>
</evidence>
<dbReference type="EMBL" id="JANPWB010000010">
    <property type="protein sequence ID" value="KAJ1139829.1"/>
    <property type="molecule type" value="Genomic_DNA"/>
</dbReference>
<dbReference type="AlphaFoldDB" id="A0AAV7QHD3"/>
<proteinExistence type="predicted"/>
<accession>A0AAV7QHD3</accession>